<evidence type="ECO:0000313" key="3">
    <source>
        <dbReference type="EMBL" id="MDI7920981.1"/>
    </source>
</evidence>
<gene>
    <name evidence="3" type="ORF">MRS75_02660</name>
</gene>
<accession>A0AAE3U061</accession>
<dbReference type="AlphaFoldDB" id="A0AAE3U061"/>
<protein>
    <submittedName>
        <fullName evidence="3">Extensin family protein</fullName>
    </submittedName>
</protein>
<feature type="compositionally biased region" description="Pro residues" evidence="1">
    <location>
        <begin position="28"/>
        <end position="50"/>
    </location>
</feature>
<organism evidence="3 4">
    <name type="scientific">Ferirhizobium litorale</name>
    <dbReference type="NCBI Taxonomy" id="2927786"/>
    <lineage>
        <taxon>Bacteria</taxon>
        <taxon>Pseudomonadati</taxon>
        <taxon>Pseudomonadota</taxon>
        <taxon>Alphaproteobacteria</taxon>
        <taxon>Hyphomicrobiales</taxon>
        <taxon>Rhizobiaceae</taxon>
        <taxon>Ferirhizobium</taxon>
    </lineage>
</organism>
<comment type="caution">
    <text evidence="3">The sequence shown here is derived from an EMBL/GenBank/DDBJ whole genome shotgun (WGS) entry which is preliminary data.</text>
</comment>
<reference evidence="3" key="1">
    <citation type="submission" date="2022-03" db="EMBL/GenBank/DDBJ databases">
        <title>Fererhizobium litorale gen. nov., sp. nov., isolated from sandy sediments of the Sea of Japan seashore.</title>
        <authorList>
            <person name="Romanenko L."/>
            <person name="Kurilenko V."/>
            <person name="Otstavnykh N."/>
            <person name="Svetashev V."/>
            <person name="Tekutyeva L."/>
            <person name="Isaeva M."/>
            <person name="Mikhailov V."/>
        </authorList>
    </citation>
    <scope>NUCLEOTIDE SEQUENCE</scope>
    <source>
        <strain evidence="3">KMM 9576</strain>
    </source>
</reference>
<dbReference type="EMBL" id="JALDYZ010000001">
    <property type="protein sequence ID" value="MDI7920981.1"/>
    <property type="molecule type" value="Genomic_DNA"/>
</dbReference>
<keyword evidence="4" id="KW-1185">Reference proteome</keyword>
<name>A0AAE3U061_9HYPH</name>
<sequence>MTASTILVAITGGTVLLAATDLPLVGPLPDPKPAPATQPGKIPVPEPAPSTSPEAGSDAAKAEPPPPIEKEDPARYAACLASLREMGVLFQEKPRIDGGEGCGIDKPISVSEAGGGIKLRPAATLGCGAALRLARWTRDIVVPMARIAFPDKRVLALENASSYVCRLRNNASVGKISEHARGTAIDISSIILSEKLTVTMQPRNGDSTIEGAFQRSVTTAACLYFTTVLSPGSDAAHQDHLHLDGLERSNGYRYCR</sequence>
<dbReference type="RefSeq" id="WP_311785139.1">
    <property type="nucleotide sequence ID" value="NZ_JALDYY010000001.1"/>
</dbReference>
<dbReference type="Proteomes" id="UP001161580">
    <property type="component" value="Unassembled WGS sequence"/>
</dbReference>
<evidence type="ECO:0000259" key="2">
    <source>
        <dbReference type="Pfam" id="PF06904"/>
    </source>
</evidence>
<feature type="domain" description="Extensin-like C-terminal" evidence="2">
    <location>
        <begin position="78"/>
        <end position="256"/>
    </location>
</feature>
<dbReference type="Pfam" id="PF06904">
    <property type="entry name" value="Extensin-like_C"/>
    <property type="match status" value="1"/>
</dbReference>
<evidence type="ECO:0000256" key="1">
    <source>
        <dbReference type="SAM" id="MobiDB-lite"/>
    </source>
</evidence>
<proteinExistence type="predicted"/>
<feature type="region of interest" description="Disordered" evidence="1">
    <location>
        <begin position="28"/>
        <end position="71"/>
    </location>
</feature>
<dbReference type="InterPro" id="IPR009683">
    <property type="entry name" value="Extensin-like_C"/>
</dbReference>
<evidence type="ECO:0000313" key="4">
    <source>
        <dbReference type="Proteomes" id="UP001161580"/>
    </source>
</evidence>